<keyword evidence="1" id="KW-1133">Transmembrane helix</keyword>
<name>A0A0S7BCY7_9CHLR</name>
<dbReference type="Proteomes" id="UP000055060">
    <property type="component" value="Unassembled WGS sequence"/>
</dbReference>
<keyword evidence="1" id="KW-0472">Membrane</keyword>
<dbReference type="EMBL" id="DF967972">
    <property type="protein sequence ID" value="GAP13213.1"/>
    <property type="molecule type" value="Genomic_DNA"/>
</dbReference>
<keyword evidence="1" id="KW-0812">Transmembrane</keyword>
<organism evidence="2">
    <name type="scientific">Longilinea arvoryzae</name>
    <dbReference type="NCBI Taxonomy" id="360412"/>
    <lineage>
        <taxon>Bacteria</taxon>
        <taxon>Bacillati</taxon>
        <taxon>Chloroflexota</taxon>
        <taxon>Anaerolineae</taxon>
        <taxon>Anaerolineales</taxon>
        <taxon>Anaerolineaceae</taxon>
        <taxon>Longilinea</taxon>
    </lineage>
</organism>
<dbReference type="AlphaFoldDB" id="A0A0S7BCY7"/>
<dbReference type="RefSeq" id="WP_172797777.1">
    <property type="nucleotide sequence ID" value="NZ_DF967972.1"/>
</dbReference>
<protein>
    <submittedName>
        <fullName evidence="2">Uncharacterized protein</fullName>
    </submittedName>
</protein>
<accession>A0A0S7BCY7</accession>
<feature type="transmembrane region" description="Helical" evidence="1">
    <location>
        <begin position="12"/>
        <end position="32"/>
    </location>
</feature>
<reference evidence="2" key="1">
    <citation type="submission" date="2015-07" db="EMBL/GenBank/DDBJ databases">
        <title>Draft Genome Sequences of Anaerolinea thermolimosa IMO-1, Bellilinea caldifistulae GOMI-1, Leptolinea tardivitalis YMTK-2, Levilinea saccharolytica KIBI-1,Longilinea arvoryzae KOME-1, Previously Described as Members of the Anaerolineaceae (Chloroflexi).</title>
        <authorList>
            <person name="Sekiguchi Y."/>
            <person name="Ohashi A."/>
            <person name="Matsuura N."/>
            <person name="Tourlousse M.D."/>
        </authorList>
    </citation>
    <scope>NUCLEOTIDE SEQUENCE [LARGE SCALE GENOMIC DNA]</scope>
    <source>
        <strain evidence="2">KOME-1</strain>
    </source>
</reference>
<evidence type="ECO:0000313" key="2">
    <source>
        <dbReference type="EMBL" id="GAP13213.1"/>
    </source>
</evidence>
<proteinExistence type="predicted"/>
<gene>
    <name evidence="2" type="ORF">LARV_00964</name>
</gene>
<sequence length="48" mass="5358">MLHDRQAQSVVEYIVILAIFIGLVGGALWQIFVTLQAKFNDVNVQIGE</sequence>
<evidence type="ECO:0000256" key="1">
    <source>
        <dbReference type="SAM" id="Phobius"/>
    </source>
</evidence>
<keyword evidence="3" id="KW-1185">Reference proteome</keyword>
<dbReference type="STRING" id="360412.LARV_00964"/>
<evidence type="ECO:0000313" key="3">
    <source>
        <dbReference type="Proteomes" id="UP000055060"/>
    </source>
</evidence>